<evidence type="ECO:0000256" key="1">
    <source>
        <dbReference type="ARBA" id="ARBA00006141"/>
    </source>
</evidence>
<feature type="domain" description="14-3-3" evidence="2">
    <location>
        <begin position="8"/>
        <end position="172"/>
    </location>
</feature>
<dbReference type="EMBL" id="CAJOBA010029547">
    <property type="protein sequence ID" value="CAF3950835.1"/>
    <property type="molecule type" value="Genomic_DNA"/>
</dbReference>
<evidence type="ECO:0000313" key="5">
    <source>
        <dbReference type="EMBL" id="CAF3790483.1"/>
    </source>
</evidence>
<proteinExistence type="inferred from homology"/>
<comment type="similarity">
    <text evidence="1">Belongs to the 14-3-3 family.</text>
</comment>
<dbReference type="Pfam" id="PF00244">
    <property type="entry name" value="14-3-3"/>
    <property type="match status" value="2"/>
</dbReference>
<dbReference type="Proteomes" id="UP000681722">
    <property type="component" value="Unassembled WGS sequence"/>
</dbReference>
<dbReference type="InterPro" id="IPR036815">
    <property type="entry name" value="14-3-3_dom_sf"/>
</dbReference>
<dbReference type="Proteomes" id="UP000663829">
    <property type="component" value="Unassembled WGS sequence"/>
</dbReference>
<dbReference type="OrthoDB" id="10260625at2759"/>
<dbReference type="SUPFAM" id="SSF48445">
    <property type="entry name" value="14-3-3 protein"/>
    <property type="match status" value="1"/>
</dbReference>
<dbReference type="Gene3D" id="1.20.190.20">
    <property type="entry name" value="14-3-3 domain"/>
    <property type="match status" value="2"/>
</dbReference>
<dbReference type="EMBL" id="CAJOBC010003570">
    <property type="protein sequence ID" value="CAF3790483.1"/>
    <property type="molecule type" value="Genomic_DNA"/>
</dbReference>
<accession>A0A814I157</accession>
<protein>
    <recommendedName>
        <fullName evidence="2">14-3-3 domain-containing protein</fullName>
    </recommendedName>
</protein>
<keyword evidence="7" id="KW-1185">Reference proteome</keyword>
<gene>
    <name evidence="3" type="ORF">GPM918_LOCUS14675</name>
    <name evidence="4" type="ORF">OVA965_LOCUS21439</name>
    <name evidence="5" type="ORF">SRO942_LOCUS14675</name>
    <name evidence="6" type="ORF">TMI583_LOCUS22092</name>
</gene>
<evidence type="ECO:0000313" key="4">
    <source>
        <dbReference type="EMBL" id="CAF1147595.1"/>
    </source>
</evidence>
<dbReference type="EMBL" id="CAJNOQ010003570">
    <property type="protein sequence ID" value="CAF1018955.1"/>
    <property type="molecule type" value="Genomic_DNA"/>
</dbReference>
<dbReference type="AlphaFoldDB" id="A0A814I157"/>
<sequence length="174" mass="19993">MSSNNSETEEEIERARLAEQSERYDDMVSNMRNVIVESNGELTNEERNLFNIAYKNVAAEIAIGEDRKNLIKESEQATKASFDVVRSYMSPTDPLRLGFALSYATYYYEILDERNLACHLAKQAFDDALAEIDTLTEATYKDSTLIMQLLRDQLTLWTSDVPHTDESHQSEEYN</sequence>
<organism evidence="3 7">
    <name type="scientific">Didymodactylos carnosus</name>
    <dbReference type="NCBI Taxonomy" id="1234261"/>
    <lineage>
        <taxon>Eukaryota</taxon>
        <taxon>Metazoa</taxon>
        <taxon>Spiralia</taxon>
        <taxon>Gnathifera</taxon>
        <taxon>Rotifera</taxon>
        <taxon>Eurotatoria</taxon>
        <taxon>Bdelloidea</taxon>
        <taxon>Philodinida</taxon>
        <taxon>Philodinidae</taxon>
        <taxon>Didymodactylos</taxon>
    </lineage>
</organism>
<comment type="caution">
    <text evidence="3">The sequence shown here is derived from an EMBL/GenBank/DDBJ whole genome shotgun (WGS) entry which is preliminary data.</text>
</comment>
<name>A0A814I157_9BILA</name>
<dbReference type="Proteomes" id="UP000682733">
    <property type="component" value="Unassembled WGS sequence"/>
</dbReference>
<reference evidence="3" key="1">
    <citation type="submission" date="2021-02" db="EMBL/GenBank/DDBJ databases">
        <authorList>
            <person name="Nowell W R."/>
        </authorList>
    </citation>
    <scope>NUCLEOTIDE SEQUENCE</scope>
</reference>
<dbReference type="SMART" id="SM00101">
    <property type="entry name" value="14_3_3"/>
    <property type="match status" value="1"/>
</dbReference>
<evidence type="ECO:0000313" key="7">
    <source>
        <dbReference type="Proteomes" id="UP000663829"/>
    </source>
</evidence>
<evidence type="ECO:0000313" key="3">
    <source>
        <dbReference type="EMBL" id="CAF1018955.1"/>
    </source>
</evidence>
<dbReference type="InterPro" id="IPR023410">
    <property type="entry name" value="14-3-3_domain"/>
</dbReference>
<dbReference type="Proteomes" id="UP000677228">
    <property type="component" value="Unassembled WGS sequence"/>
</dbReference>
<dbReference type="InterPro" id="IPR000308">
    <property type="entry name" value="14-3-3"/>
</dbReference>
<evidence type="ECO:0000259" key="2">
    <source>
        <dbReference type="SMART" id="SM00101"/>
    </source>
</evidence>
<dbReference type="PANTHER" id="PTHR18860">
    <property type="entry name" value="14-3-3 PROTEIN"/>
    <property type="match status" value="1"/>
</dbReference>
<evidence type="ECO:0000313" key="6">
    <source>
        <dbReference type="EMBL" id="CAF3950835.1"/>
    </source>
</evidence>
<dbReference type="EMBL" id="CAJNOK010011750">
    <property type="protein sequence ID" value="CAF1147595.1"/>
    <property type="molecule type" value="Genomic_DNA"/>
</dbReference>